<name>A0ABR2K8P4_9EUKA</name>
<dbReference type="EMBL" id="JAPFFF010000006">
    <property type="protein sequence ID" value="KAK8887498.1"/>
    <property type="molecule type" value="Genomic_DNA"/>
</dbReference>
<sequence>MHFLLIRSGSRDIPTLFIANKLRATTKSNVVNTKDHKFEIKYVNSGGTTHFSLDVTFPFEDRTLHWTPKPLRYDPVRDKFFLNFRGEYHHTPVLSTKNTVLQNDNGHVTMIIRKMSPTVYEVECLPVVDKLTVFAIGLSEIVGPYFDPWMGDYYE</sequence>
<evidence type="ECO:0000313" key="2">
    <source>
        <dbReference type="Proteomes" id="UP001470230"/>
    </source>
</evidence>
<evidence type="ECO:0000313" key="1">
    <source>
        <dbReference type="EMBL" id="KAK8887498.1"/>
    </source>
</evidence>
<dbReference type="Proteomes" id="UP001470230">
    <property type="component" value="Unassembled WGS sequence"/>
</dbReference>
<proteinExistence type="predicted"/>
<organism evidence="1 2">
    <name type="scientific">Tritrichomonas musculus</name>
    <dbReference type="NCBI Taxonomy" id="1915356"/>
    <lineage>
        <taxon>Eukaryota</taxon>
        <taxon>Metamonada</taxon>
        <taxon>Parabasalia</taxon>
        <taxon>Tritrichomonadida</taxon>
        <taxon>Tritrichomonadidae</taxon>
        <taxon>Tritrichomonas</taxon>
    </lineage>
</organism>
<keyword evidence="2" id="KW-1185">Reference proteome</keyword>
<protein>
    <submittedName>
        <fullName evidence="1">Uncharacterized protein</fullName>
    </submittedName>
</protein>
<accession>A0ABR2K8P4</accession>
<gene>
    <name evidence="1" type="ORF">M9Y10_038546</name>
</gene>
<reference evidence="1 2" key="1">
    <citation type="submission" date="2024-04" db="EMBL/GenBank/DDBJ databases">
        <title>Tritrichomonas musculus Genome.</title>
        <authorList>
            <person name="Alves-Ferreira E."/>
            <person name="Grigg M."/>
            <person name="Lorenzi H."/>
            <person name="Galac M."/>
        </authorList>
    </citation>
    <scope>NUCLEOTIDE SEQUENCE [LARGE SCALE GENOMIC DNA]</scope>
    <source>
        <strain evidence="1 2">EAF2021</strain>
    </source>
</reference>
<comment type="caution">
    <text evidence="1">The sequence shown here is derived from an EMBL/GenBank/DDBJ whole genome shotgun (WGS) entry which is preliminary data.</text>
</comment>